<feature type="binding site" evidence="16">
    <location>
        <position position="348"/>
    </location>
    <ligand>
        <name>L-serine</name>
        <dbReference type="ChEBI" id="CHEBI:33384"/>
    </ligand>
</feature>
<dbReference type="Pfam" id="PF02403">
    <property type="entry name" value="Seryl_tRNA_N"/>
    <property type="match status" value="1"/>
</dbReference>
<evidence type="ECO:0000256" key="8">
    <source>
        <dbReference type="ARBA" id="ARBA00022840"/>
    </source>
</evidence>
<comment type="catalytic activity">
    <reaction evidence="15">
        <text>tRNA(Ser) + L-serine + ATP = L-seryl-tRNA(Ser) + AMP + diphosphate + H(+)</text>
        <dbReference type="Rhea" id="RHEA:12292"/>
        <dbReference type="Rhea" id="RHEA-COMP:9669"/>
        <dbReference type="Rhea" id="RHEA-COMP:9703"/>
        <dbReference type="ChEBI" id="CHEBI:15378"/>
        <dbReference type="ChEBI" id="CHEBI:30616"/>
        <dbReference type="ChEBI" id="CHEBI:33019"/>
        <dbReference type="ChEBI" id="CHEBI:33384"/>
        <dbReference type="ChEBI" id="CHEBI:78442"/>
        <dbReference type="ChEBI" id="CHEBI:78533"/>
        <dbReference type="ChEBI" id="CHEBI:456215"/>
        <dbReference type="EC" id="6.1.1.11"/>
    </reaction>
</comment>
<evidence type="ECO:0000256" key="6">
    <source>
        <dbReference type="ARBA" id="ARBA00022598"/>
    </source>
</evidence>
<organism evidence="20">
    <name type="scientific">Fibrocapsa japonica</name>
    <dbReference type="NCBI Taxonomy" id="94617"/>
    <lineage>
        <taxon>Eukaryota</taxon>
        <taxon>Sar</taxon>
        <taxon>Stramenopiles</taxon>
        <taxon>Ochrophyta</taxon>
        <taxon>Raphidophyceae</taxon>
        <taxon>Chattonellales</taxon>
        <taxon>Chattonellaceae</taxon>
        <taxon>Fibrocapsa</taxon>
    </lineage>
</organism>
<evidence type="ECO:0000256" key="12">
    <source>
        <dbReference type="ARBA" id="ARBA00033352"/>
    </source>
</evidence>
<feature type="binding site" evidence="17">
    <location>
        <begin position="412"/>
        <end position="415"/>
    </location>
    <ligand>
        <name>ATP</name>
        <dbReference type="ChEBI" id="CHEBI:30616"/>
    </ligand>
</feature>
<comment type="pathway">
    <text evidence="2">Aminoacyl-tRNA biosynthesis; selenocysteinyl-tRNA(Sec) biosynthesis; L-seryl-tRNA(Sec) from L-serine and tRNA(Sec): step 1/1.</text>
</comment>
<keyword evidence="18" id="KW-0175">Coiled coil</keyword>
<evidence type="ECO:0000256" key="5">
    <source>
        <dbReference type="ARBA" id="ARBA00022490"/>
    </source>
</evidence>
<dbReference type="PANTHER" id="PTHR43697:SF1">
    <property type="entry name" value="SERINE--TRNA LIGASE"/>
    <property type="match status" value="1"/>
</dbReference>
<dbReference type="GO" id="GO:0006434">
    <property type="term" value="P:seryl-tRNA aminoacylation"/>
    <property type="evidence" value="ECO:0007669"/>
    <property type="project" value="InterPro"/>
</dbReference>
<reference evidence="20" key="1">
    <citation type="submission" date="2021-01" db="EMBL/GenBank/DDBJ databases">
        <authorList>
            <person name="Corre E."/>
            <person name="Pelletier E."/>
            <person name="Niang G."/>
            <person name="Scheremetjew M."/>
            <person name="Finn R."/>
            <person name="Kale V."/>
            <person name="Holt S."/>
            <person name="Cochrane G."/>
            <person name="Meng A."/>
            <person name="Brown T."/>
            <person name="Cohen L."/>
        </authorList>
    </citation>
    <scope>NUCLEOTIDE SEQUENCE</scope>
    <source>
        <strain evidence="20">CCMP1661</strain>
    </source>
</reference>
<dbReference type="GO" id="GO:0005737">
    <property type="term" value="C:cytoplasm"/>
    <property type="evidence" value="ECO:0007669"/>
    <property type="project" value="UniProtKB-SubCell"/>
</dbReference>
<evidence type="ECO:0000256" key="10">
    <source>
        <dbReference type="ARBA" id="ARBA00023146"/>
    </source>
</evidence>
<keyword evidence="9" id="KW-0648">Protein biosynthesis</keyword>
<evidence type="ECO:0000256" key="14">
    <source>
        <dbReference type="ARBA" id="ARBA00047929"/>
    </source>
</evidence>
<dbReference type="GO" id="GO:0004828">
    <property type="term" value="F:serine-tRNA ligase activity"/>
    <property type="evidence" value="ECO:0007669"/>
    <property type="project" value="UniProtKB-EC"/>
</dbReference>
<dbReference type="PROSITE" id="PS50862">
    <property type="entry name" value="AA_TRNA_LIGASE_II"/>
    <property type="match status" value="1"/>
</dbReference>
<evidence type="ECO:0000256" key="17">
    <source>
        <dbReference type="PIRSR" id="PIRSR001529-2"/>
    </source>
</evidence>
<comment type="catalytic activity">
    <reaction evidence="14">
        <text>tRNA(Sec) + L-serine + ATP = L-seryl-tRNA(Sec) + AMP + diphosphate + H(+)</text>
        <dbReference type="Rhea" id="RHEA:42580"/>
        <dbReference type="Rhea" id="RHEA-COMP:9742"/>
        <dbReference type="Rhea" id="RHEA-COMP:10128"/>
        <dbReference type="ChEBI" id="CHEBI:15378"/>
        <dbReference type="ChEBI" id="CHEBI:30616"/>
        <dbReference type="ChEBI" id="CHEBI:33019"/>
        <dbReference type="ChEBI" id="CHEBI:33384"/>
        <dbReference type="ChEBI" id="CHEBI:78442"/>
        <dbReference type="ChEBI" id="CHEBI:78533"/>
        <dbReference type="ChEBI" id="CHEBI:456215"/>
        <dbReference type="EC" id="6.1.1.11"/>
    </reaction>
</comment>
<evidence type="ECO:0000259" key="19">
    <source>
        <dbReference type="PROSITE" id="PS50862"/>
    </source>
</evidence>
<feature type="binding site" evidence="16">
    <location>
        <position position="325"/>
    </location>
    <ligand>
        <name>L-serine</name>
        <dbReference type="ChEBI" id="CHEBI:33384"/>
    </ligand>
</feature>
<evidence type="ECO:0000256" key="1">
    <source>
        <dbReference type="ARBA" id="ARBA00004496"/>
    </source>
</evidence>
<comment type="subcellular location">
    <subcellularLocation>
        <location evidence="1">Cytoplasm</location>
    </subcellularLocation>
</comment>
<dbReference type="EC" id="6.1.1.11" evidence="4"/>
<comment type="similarity">
    <text evidence="3">Belongs to the class-II aminoacyl-tRNA synthetase family. Type-1 seryl-tRNA synthetase subfamily.</text>
</comment>
<evidence type="ECO:0000313" key="20">
    <source>
        <dbReference type="EMBL" id="CAD9859315.1"/>
    </source>
</evidence>
<evidence type="ECO:0000256" key="9">
    <source>
        <dbReference type="ARBA" id="ARBA00022917"/>
    </source>
</evidence>
<feature type="coiled-coil region" evidence="18">
    <location>
        <begin position="119"/>
        <end position="153"/>
    </location>
</feature>
<feature type="binding site" evidence="17">
    <location>
        <begin position="325"/>
        <end position="327"/>
    </location>
    <ligand>
        <name>ATP</name>
        <dbReference type="ChEBI" id="CHEBI:30616"/>
    </ligand>
</feature>
<dbReference type="InterPro" id="IPR015866">
    <property type="entry name" value="Ser-tRNA-synth_1_N"/>
</dbReference>
<dbReference type="PRINTS" id="PR00981">
    <property type="entry name" value="TRNASYNTHSER"/>
</dbReference>
<accession>A0A7S2UWA1</accession>
<feature type="domain" description="Aminoacyl-transfer RNA synthetases class-II family profile" evidence="19">
    <location>
        <begin position="231"/>
        <end position="476"/>
    </location>
</feature>
<dbReference type="InterPro" id="IPR042103">
    <property type="entry name" value="SerRS_1_N_sf"/>
</dbReference>
<evidence type="ECO:0000256" key="13">
    <source>
        <dbReference type="ARBA" id="ARBA00039158"/>
    </source>
</evidence>
<dbReference type="Pfam" id="PF00587">
    <property type="entry name" value="tRNA-synt_2b"/>
    <property type="match status" value="1"/>
</dbReference>
<sequence>MAFALLAFIPRTTCFNPIITRAHGRDLFSSKLYSSTSDISEVKIQRIDPQEIAYDSRYVAQNGDSVKAHLLARRAGEEQLEAVDKIGVLMEKRLALIKTKDGALSIRKSVSAEIGKLMKAGEKDAAEEKKKEVEVANQQADAAEAELNEVDAEVNTLFAGLPNLLDPRTVDGDDDTQNEVVSEWGTEGGLKKGEQYLWHDDIALGVGGWDPDASSAISGARFSVLRGPLARLERAIGQFFLDEHTQKNGYEEVSVPYVVTRSTLEGTGQLPKFEEDLFKVNHVAAGEDAFLIPTAEVPLTSLLRGKVLDPKILPISLTGLTPCFRAEAGSYGQDTRGLLRQHQFHKVELVKICTPEQSFDAHEELTAHAEACLQALKLPYRKVRLCSGDIGFGARMCYDLEVWLPGQEMFREIASCSNCADFQARRMGLRYRVVEGKKKKTVFCHTMNGSGLAVGRTLVAILENYYNPEDGSVAVPEVLQPYMGGQKKIEKVTT</sequence>
<evidence type="ECO:0000256" key="15">
    <source>
        <dbReference type="ARBA" id="ARBA00048823"/>
    </source>
</evidence>
<dbReference type="SUPFAM" id="SSF46589">
    <property type="entry name" value="tRNA-binding arm"/>
    <property type="match status" value="1"/>
</dbReference>
<evidence type="ECO:0000256" key="18">
    <source>
        <dbReference type="SAM" id="Coils"/>
    </source>
</evidence>
<keyword evidence="8 17" id="KW-0067">ATP-binding</keyword>
<feature type="binding site" evidence="16">
    <location>
        <position position="448"/>
    </location>
    <ligand>
        <name>L-serine</name>
        <dbReference type="ChEBI" id="CHEBI:33384"/>
    </ligand>
</feature>
<evidence type="ECO:0000256" key="11">
    <source>
        <dbReference type="ARBA" id="ARBA00031113"/>
    </source>
</evidence>
<keyword evidence="6" id="KW-0436">Ligase</keyword>
<dbReference type="SUPFAM" id="SSF55681">
    <property type="entry name" value="Class II aaRS and biotin synthetases"/>
    <property type="match status" value="1"/>
</dbReference>
<keyword evidence="7" id="KW-0547">Nucleotide-binding</keyword>
<name>A0A7S2UWA1_9STRA</name>
<proteinExistence type="inferred from homology"/>
<protein>
    <recommendedName>
        <fullName evidence="13">Serine--tRNA ligase</fullName>
        <ecNumber evidence="4">6.1.1.11</ecNumber>
    </recommendedName>
    <alternativeName>
        <fullName evidence="11">Seryl-tRNA synthetase</fullName>
    </alternativeName>
    <alternativeName>
        <fullName evidence="12">Seryl-tRNA(Ser/Sec) synthetase</fullName>
    </alternativeName>
</protein>
<dbReference type="Gene3D" id="1.10.287.40">
    <property type="entry name" value="Serine-tRNA synthetase, tRNA binding domain"/>
    <property type="match status" value="1"/>
</dbReference>
<dbReference type="GO" id="GO:0005524">
    <property type="term" value="F:ATP binding"/>
    <property type="evidence" value="ECO:0007669"/>
    <property type="project" value="UniProtKB-KW"/>
</dbReference>
<evidence type="ECO:0000256" key="3">
    <source>
        <dbReference type="ARBA" id="ARBA00010728"/>
    </source>
</evidence>
<dbReference type="InterPro" id="IPR006195">
    <property type="entry name" value="aa-tRNA-synth_II"/>
</dbReference>
<evidence type="ECO:0000256" key="2">
    <source>
        <dbReference type="ARBA" id="ARBA00005045"/>
    </source>
</evidence>
<keyword evidence="10" id="KW-0030">Aminoacyl-tRNA synthetase</keyword>
<dbReference type="PIRSF" id="PIRSF001529">
    <property type="entry name" value="Ser-tRNA-synth_IIa"/>
    <property type="match status" value="1"/>
</dbReference>
<evidence type="ECO:0000256" key="7">
    <source>
        <dbReference type="ARBA" id="ARBA00022741"/>
    </source>
</evidence>
<dbReference type="PANTHER" id="PTHR43697">
    <property type="entry name" value="SERYL-TRNA SYNTHETASE"/>
    <property type="match status" value="1"/>
</dbReference>
<evidence type="ECO:0000256" key="4">
    <source>
        <dbReference type="ARBA" id="ARBA00012840"/>
    </source>
</evidence>
<dbReference type="NCBIfam" id="TIGR00414">
    <property type="entry name" value="serS"/>
    <property type="match status" value="1"/>
</dbReference>
<dbReference type="AlphaFoldDB" id="A0A7S2UWA1"/>
<dbReference type="CDD" id="cd00770">
    <property type="entry name" value="SerRS_core"/>
    <property type="match status" value="1"/>
</dbReference>
<dbReference type="InterPro" id="IPR033729">
    <property type="entry name" value="SerRS_core"/>
</dbReference>
<dbReference type="InterPro" id="IPR045864">
    <property type="entry name" value="aa-tRNA-synth_II/BPL/LPL"/>
</dbReference>
<dbReference type="InterPro" id="IPR010978">
    <property type="entry name" value="tRNA-bd_arm"/>
</dbReference>
<dbReference type="InterPro" id="IPR002314">
    <property type="entry name" value="aa-tRNA-synt_IIb"/>
</dbReference>
<dbReference type="InterPro" id="IPR002317">
    <property type="entry name" value="Ser-tRNA-ligase_type_1"/>
</dbReference>
<dbReference type="Gene3D" id="3.30.930.10">
    <property type="entry name" value="Bira Bifunctional Protein, Domain 2"/>
    <property type="match status" value="1"/>
</dbReference>
<keyword evidence="5" id="KW-0963">Cytoplasm</keyword>
<dbReference type="EMBL" id="HBHR01003961">
    <property type="protein sequence ID" value="CAD9859315.1"/>
    <property type="molecule type" value="Transcribed_RNA"/>
</dbReference>
<gene>
    <name evidence="20" type="ORF">FJAP1339_LOCUS1834</name>
</gene>
<feature type="binding site" evidence="16">
    <location>
        <position position="294"/>
    </location>
    <ligand>
        <name>L-serine</name>
        <dbReference type="ChEBI" id="CHEBI:33384"/>
    </ligand>
</feature>
<evidence type="ECO:0000256" key="16">
    <source>
        <dbReference type="PIRSR" id="PIRSR001529-1"/>
    </source>
</evidence>